<dbReference type="Pfam" id="PF07714">
    <property type="entry name" value="PK_Tyr_Ser-Thr"/>
    <property type="match status" value="1"/>
</dbReference>
<evidence type="ECO:0000313" key="2">
    <source>
        <dbReference type="EMBL" id="KAG1802469.1"/>
    </source>
</evidence>
<keyword evidence="3" id="KW-1185">Reference proteome</keyword>
<dbReference type="AlphaFoldDB" id="A0A9P7DTD4"/>
<dbReference type="InterPro" id="IPR051681">
    <property type="entry name" value="Ser/Thr_Kinases-Pseudokinases"/>
</dbReference>
<dbReference type="GO" id="GO:0005524">
    <property type="term" value="F:ATP binding"/>
    <property type="evidence" value="ECO:0007669"/>
    <property type="project" value="InterPro"/>
</dbReference>
<proteinExistence type="predicted"/>
<dbReference type="GO" id="GO:0004674">
    <property type="term" value="F:protein serine/threonine kinase activity"/>
    <property type="evidence" value="ECO:0007669"/>
    <property type="project" value="TreeGrafter"/>
</dbReference>
<dbReference type="OrthoDB" id="2649176at2759"/>
<dbReference type="Proteomes" id="UP000807769">
    <property type="component" value="Unassembled WGS sequence"/>
</dbReference>
<evidence type="ECO:0000313" key="3">
    <source>
        <dbReference type="Proteomes" id="UP000807769"/>
    </source>
</evidence>
<accession>A0A9P7DTD4</accession>
<organism evidence="2 3">
    <name type="scientific">Suillus subaureus</name>
    <dbReference type="NCBI Taxonomy" id="48587"/>
    <lineage>
        <taxon>Eukaryota</taxon>
        <taxon>Fungi</taxon>
        <taxon>Dikarya</taxon>
        <taxon>Basidiomycota</taxon>
        <taxon>Agaricomycotina</taxon>
        <taxon>Agaricomycetes</taxon>
        <taxon>Agaricomycetidae</taxon>
        <taxon>Boletales</taxon>
        <taxon>Suillineae</taxon>
        <taxon>Suillaceae</taxon>
        <taxon>Suillus</taxon>
    </lineage>
</organism>
<evidence type="ECO:0000259" key="1">
    <source>
        <dbReference type="PROSITE" id="PS50011"/>
    </source>
</evidence>
<sequence>MTEPAPEDDSSAPSDFTSQISETLKLGSPCNSGSFGVVYRRTIKSSKDSMEVAVKVFKIDPGRTMEKIEKTMRRELLVWLRLKHSTIVPLLGTATVESPFPALVSQWMSSGTLYMYLEQVTATVSTKIELFYATRP</sequence>
<protein>
    <recommendedName>
        <fullName evidence="1">Protein kinase domain-containing protein</fullName>
    </recommendedName>
</protein>
<feature type="domain" description="Protein kinase" evidence="1">
    <location>
        <begin position="24"/>
        <end position="136"/>
    </location>
</feature>
<dbReference type="RefSeq" id="XP_041186288.1">
    <property type="nucleotide sequence ID" value="XM_041337255.1"/>
</dbReference>
<dbReference type="PROSITE" id="PS50011">
    <property type="entry name" value="PROTEIN_KINASE_DOM"/>
    <property type="match status" value="1"/>
</dbReference>
<dbReference type="Gene3D" id="1.10.510.10">
    <property type="entry name" value="Transferase(Phosphotransferase) domain 1"/>
    <property type="match status" value="1"/>
</dbReference>
<dbReference type="SUPFAM" id="SSF56112">
    <property type="entry name" value="Protein kinase-like (PK-like)"/>
    <property type="match status" value="1"/>
</dbReference>
<name>A0A9P7DTD4_9AGAM</name>
<dbReference type="InterPro" id="IPR011009">
    <property type="entry name" value="Kinase-like_dom_sf"/>
</dbReference>
<reference evidence="2" key="1">
    <citation type="journal article" date="2020" name="New Phytol.">
        <title>Comparative genomics reveals dynamic genome evolution in host specialist ectomycorrhizal fungi.</title>
        <authorList>
            <person name="Lofgren L.A."/>
            <person name="Nguyen N.H."/>
            <person name="Vilgalys R."/>
            <person name="Ruytinx J."/>
            <person name="Liao H.L."/>
            <person name="Branco S."/>
            <person name="Kuo A."/>
            <person name="LaButti K."/>
            <person name="Lipzen A."/>
            <person name="Andreopoulos W."/>
            <person name="Pangilinan J."/>
            <person name="Riley R."/>
            <person name="Hundley H."/>
            <person name="Na H."/>
            <person name="Barry K."/>
            <person name="Grigoriev I.V."/>
            <person name="Stajich J.E."/>
            <person name="Kennedy P.G."/>
        </authorList>
    </citation>
    <scope>NUCLEOTIDE SEQUENCE</scope>
    <source>
        <strain evidence="2">MN1</strain>
    </source>
</reference>
<dbReference type="PANTHER" id="PTHR44329">
    <property type="entry name" value="SERINE/THREONINE-PROTEIN KINASE TNNI3K-RELATED"/>
    <property type="match status" value="1"/>
</dbReference>
<dbReference type="InterPro" id="IPR000719">
    <property type="entry name" value="Prot_kinase_dom"/>
</dbReference>
<gene>
    <name evidence="2" type="ORF">BJ212DRAFT_1397715</name>
</gene>
<dbReference type="GeneID" id="64631271"/>
<dbReference type="EMBL" id="JABBWG010000078">
    <property type="protein sequence ID" value="KAG1802469.1"/>
    <property type="molecule type" value="Genomic_DNA"/>
</dbReference>
<comment type="caution">
    <text evidence="2">The sequence shown here is derived from an EMBL/GenBank/DDBJ whole genome shotgun (WGS) entry which is preliminary data.</text>
</comment>
<dbReference type="InterPro" id="IPR001245">
    <property type="entry name" value="Ser-Thr/Tyr_kinase_cat_dom"/>
</dbReference>